<name>A0ACC2E436_DIPCM</name>
<proteinExistence type="predicted"/>
<protein>
    <submittedName>
        <fullName evidence="1">Uncharacterized protein</fullName>
    </submittedName>
</protein>
<gene>
    <name evidence="1" type="ORF">O6H91_03G023600</name>
</gene>
<evidence type="ECO:0000313" key="1">
    <source>
        <dbReference type="EMBL" id="KAJ7561313.1"/>
    </source>
</evidence>
<dbReference type="Proteomes" id="UP001162992">
    <property type="component" value="Chromosome 3"/>
</dbReference>
<organism evidence="1 2">
    <name type="scientific">Diphasiastrum complanatum</name>
    <name type="common">Issler's clubmoss</name>
    <name type="synonym">Lycopodium complanatum</name>
    <dbReference type="NCBI Taxonomy" id="34168"/>
    <lineage>
        <taxon>Eukaryota</taxon>
        <taxon>Viridiplantae</taxon>
        <taxon>Streptophyta</taxon>
        <taxon>Embryophyta</taxon>
        <taxon>Tracheophyta</taxon>
        <taxon>Lycopodiopsida</taxon>
        <taxon>Lycopodiales</taxon>
        <taxon>Lycopodiaceae</taxon>
        <taxon>Lycopodioideae</taxon>
        <taxon>Diphasiastrum</taxon>
    </lineage>
</organism>
<evidence type="ECO:0000313" key="2">
    <source>
        <dbReference type="Proteomes" id="UP001162992"/>
    </source>
</evidence>
<keyword evidence="2" id="KW-1185">Reference proteome</keyword>
<dbReference type="EMBL" id="CM055094">
    <property type="protein sequence ID" value="KAJ7561313.1"/>
    <property type="molecule type" value="Genomic_DNA"/>
</dbReference>
<sequence length="479" mass="53922">MGCLVAQAGIVACLLLLTGWKVNCQWLDPSSPYSGYQTEYSRPNADLDLHLDEPDIAPNPLGGPEQVFLSQADDVGTAFTVSWSSNRSMLSEVYYSCKCDSYEHVATGNATKYKYADYTSGFLHHATISGLQHNTRYYYKIGSGTEEFIIFEGDFLTPPAPQPDIPFAFSIVGDLGQTYSSNITLDHLERSGGQALLNVGDFSYADGYQPRWDTWGRMVTRYTSKIPMLFTYGNHEIEFDKAVGAVEPHEGFLSANSRFSAPWKTSGAVSPIYYSCNVGPAHIISLNSYISMATYSPQFEWLQADLKKVDRSVTPWIFIITHVPWYNSYEAHYLEGEVMRTALEYTVRKHQVDAIFSGHVHAYERFRRVYLYREDHCAPLYITIGDGGNREGPAQTFQVNPQPEISAYREGSFGYGTLEIFNSSVALWKWHRNQDQKDVVADVLYLTNLHKVNCTKPAVPSWPTYAETATLQTTYCASD</sequence>
<comment type="caution">
    <text evidence="1">The sequence shown here is derived from an EMBL/GenBank/DDBJ whole genome shotgun (WGS) entry which is preliminary data.</text>
</comment>
<accession>A0ACC2E436</accession>
<reference evidence="2" key="1">
    <citation type="journal article" date="2024" name="Proc. Natl. Acad. Sci. U.S.A.">
        <title>Extraordinary preservation of gene collinearity over three hundred million years revealed in homosporous lycophytes.</title>
        <authorList>
            <person name="Li C."/>
            <person name="Wickell D."/>
            <person name="Kuo L.Y."/>
            <person name="Chen X."/>
            <person name="Nie B."/>
            <person name="Liao X."/>
            <person name="Peng D."/>
            <person name="Ji J."/>
            <person name="Jenkins J."/>
            <person name="Williams M."/>
            <person name="Shu S."/>
            <person name="Plott C."/>
            <person name="Barry K."/>
            <person name="Rajasekar S."/>
            <person name="Grimwood J."/>
            <person name="Han X."/>
            <person name="Sun S."/>
            <person name="Hou Z."/>
            <person name="He W."/>
            <person name="Dai G."/>
            <person name="Sun C."/>
            <person name="Schmutz J."/>
            <person name="Leebens-Mack J.H."/>
            <person name="Li F.W."/>
            <person name="Wang L."/>
        </authorList>
    </citation>
    <scope>NUCLEOTIDE SEQUENCE [LARGE SCALE GENOMIC DNA]</scope>
    <source>
        <strain evidence="2">cv. PW_Plant_1</strain>
    </source>
</reference>